<evidence type="ECO:0000313" key="3">
    <source>
        <dbReference type="Proteomes" id="UP000250354"/>
    </source>
</evidence>
<dbReference type="EMBL" id="CP145132">
    <property type="protein sequence ID" value="WWC54281.1"/>
    <property type="molecule type" value="Genomic_DNA"/>
</dbReference>
<dbReference type="Proteomes" id="UP000250354">
    <property type="component" value="Chromosome"/>
</dbReference>
<evidence type="ECO:0008006" key="5">
    <source>
        <dbReference type="Google" id="ProtNLM"/>
    </source>
</evidence>
<dbReference type="AlphaFoldDB" id="A0A1E9PQP9"/>
<reference evidence="2" key="3">
    <citation type="submission" date="2024-02" db="EMBL/GenBank/DDBJ databases">
        <authorList>
            <person name="Choi B."/>
        </authorList>
    </citation>
    <scope>NUCLEOTIDE SEQUENCE</scope>
    <source>
        <strain evidence="2">UMB1016</strain>
    </source>
</reference>
<protein>
    <recommendedName>
        <fullName evidence="5">DUF961 domain-containing protein</fullName>
    </recommendedName>
</protein>
<dbReference type="RefSeq" id="WP_083300397.1">
    <property type="nucleotide sequence ID" value="NZ_CAJHLG010000006.1"/>
</dbReference>
<evidence type="ECO:0000313" key="2">
    <source>
        <dbReference type="EMBL" id="WWC54281.1"/>
    </source>
</evidence>
<evidence type="ECO:0000313" key="1">
    <source>
        <dbReference type="EMBL" id="MCY3088093.1"/>
    </source>
</evidence>
<keyword evidence="3" id="KW-1185">Reference proteome</keyword>
<evidence type="ECO:0000313" key="4">
    <source>
        <dbReference type="Proteomes" id="UP001069047"/>
    </source>
</evidence>
<accession>A0A9Q4H3Q2</accession>
<dbReference type="EMBL" id="JAOTMY010000005">
    <property type="protein sequence ID" value="MCY3088093.1"/>
    <property type="molecule type" value="Genomic_DNA"/>
</dbReference>
<organism evidence="1 4">
    <name type="scientific">Aerococcus mictus</name>
    <dbReference type="NCBI Taxonomy" id="2976810"/>
    <lineage>
        <taxon>Bacteria</taxon>
        <taxon>Bacillati</taxon>
        <taxon>Bacillota</taxon>
        <taxon>Bacilli</taxon>
        <taxon>Lactobacillales</taxon>
        <taxon>Aerococcaceae</taxon>
        <taxon>Aerococcus</taxon>
    </lineage>
</organism>
<name>A0A1E9PQP9_9LACT</name>
<dbReference type="Proteomes" id="UP001069047">
    <property type="component" value="Unassembled WGS sequence"/>
</dbReference>
<sequence>MKTQWIRTLAEVLMHDTEPKEMTSPRTGNTYVTDVVPILRVLSTGTWEEVKGQYKYSVVDVTNNLEYSIKAPEKIEVKLGTILQFKNVRGGTTNSGVGWFSADSVIIAPRNK</sequence>
<reference evidence="1" key="2">
    <citation type="submission" date="2022-09" db="EMBL/GenBank/DDBJ databases">
        <title>Aerococcus urinae taxonomy study.</title>
        <authorList>
            <person name="Christensen J."/>
            <person name="Senneby E."/>
        </authorList>
    </citation>
    <scope>NUCLEOTIDE SEQUENCE</scope>
    <source>
        <strain evidence="1">LUND-41-B12</strain>
    </source>
</reference>
<dbReference type="GeneID" id="86858976"/>
<gene>
    <name evidence="2" type="ORF">DBT44_0007760</name>
    <name evidence="1" type="ORF">ODY61_08225</name>
</gene>
<proteinExistence type="predicted"/>
<accession>A0A1E9PQP9</accession>
<reference evidence="2 3" key="1">
    <citation type="journal article" date="2020" name="J. Bacteriol.">
        <title>Aerococcus urinae Isolated from Women with Lower Urinary Tract Symptoms: In Vitro Aggregation and Genome Analysis.</title>
        <authorList>
            <person name="Hilt E.E."/>
            <person name="Putonti C."/>
            <person name="Thomas-White K."/>
            <person name="Lewis A.L."/>
            <person name="Visick K.L."/>
            <person name="Gilbert N.M."/>
            <person name="Wolfe A.J."/>
        </authorList>
    </citation>
    <scope>NUCLEOTIDE SEQUENCE [LARGE SCALE GENOMIC DNA]</scope>
    <source>
        <strain evidence="2 3">UMB1016</strain>
    </source>
</reference>